<dbReference type="Proteomes" id="UP000003195">
    <property type="component" value="Unassembled WGS sequence"/>
</dbReference>
<evidence type="ECO:0000256" key="1">
    <source>
        <dbReference type="ARBA" id="ARBA00005380"/>
    </source>
</evidence>
<evidence type="ECO:0000313" key="11">
    <source>
        <dbReference type="Proteomes" id="UP000003195"/>
    </source>
</evidence>
<evidence type="ECO:0000313" key="10">
    <source>
        <dbReference type="EMBL" id="EFQ05036.1"/>
    </source>
</evidence>
<dbReference type="AlphaFoldDB" id="E2Z9L0"/>
<dbReference type="InterPro" id="IPR029056">
    <property type="entry name" value="Ribokinase-like"/>
</dbReference>
<proteinExistence type="inferred from homology"/>
<organism evidence="10 11">
    <name type="scientific">Megasphaera micronuciformis F0359</name>
    <dbReference type="NCBI Taxonomy" id="706434"/>
    <lineage>
        <taxon>Bacteria</taxon>
        <taxon>Bacillati</taxon>
        <taxon>Bacillota</taxon>
        <taxon>Negativicutes</taxon>
        <taxon>Veillonellales</taxon>
        <taxon>Veillonellaceae</taxon>
        <taxon>Megasphaera</taxon>
    </lineage>
</organism>
<protein>
    <recommendedName>
        <fullName evidence="7">Tagatose-6-phosphate kinase</fullName>
        <ecNumber evidence="7">2.7.1.144</ecNumber>
    </recommendedName>
</protein>
<dbReference type="PANTHER" id="PTHR46566:SF1">
    <property type="entry name" value="1-PHOSPHOFRUCTOKINASE"/>
    <property type="match status" value="1"/>
</dbReference>
<dbReference type="GO" id="GO:0008662">
    <property type="term" value="F:1-phosphofructokinase activity"/>
    <property type="evidence" value="ECO:0007669"/>
    <property type="project" value="UniProtKB-UniRule"/>
</dbReference>
<dbReference type="InterPro" id="IPR002173">
    <property type="entry name" value="Carboh/pur_kinase_PfkB_CS"/>
</dbReference>
<dbReference type="InterPro" id="IPR017583">
    <property type="entry name" value="Tagatose/fructose_Pkinase"/>
</dbReference>
<dbReference type="GO" id="GO:0009024">
    <property type="term" value="F:tagatose-6-phosphate kinase activity"/>
    <property type="evidence" value="ECO:0007669"/>
    <property type="project" value="UniProtKB-EC"/>
</dbReference>
<dbReference type="PROSITE" id="PS00584">
    <property type="entry name" value="PFKB_KINASES_2"/>
    <property type="match status" value="1"/>
</dbReference>
<evidence type="ECO:0000256" key="7">
    <source>
        <dbReference type="PIRNR" id="PIRNR000535"/>
    </source>
</evidence>
<dbReference type="PIRSF" id="PIRSF000535">
    <property type="entry name" value="1PFK/6PFK/LacC"/>
    <property type="match status" value="1"/>
</dbReference>
<gene>
    <name evidence="10" type="primary">pfkB</name>
    <name evidence="10" type="ORF">HMPREF9429_00114</name>
</gene>
<keyword evidence="4 8" id="KW-0418">Kinase</keyword>
<dbReference type="Gene3D" id="3.40.1190.20">
    <property type="match status" value="1"/>
</dbReference>
<keyword evidence="11" id="KW-1185">Reference proteome</keyword>
<evidence type="ECO:0000256" key="8">
    <source>
        <dbReference type="RuleBase" id="RU369061"/>
    </source>
</evidence>
<dbReference type="SUPFAM" id="SSF53613">
    <property type="entry name" value="Ribokinase-like"/>
    <property type="match status" value="1"/>
</dbReference>
<keyword evidence="7" id="KW-0423">Lactose metabolism</keyword>
<dbReference type="STRING" id="706434.HMPREF9429_00114"/>
<feature type="domain" description="Carbohydrate kinase PfkB" evidence="9">
    <location>
        <begin position="18"/>
        <end position="287"/>
    </location>
</feature>
<dbReference type="NCBIfam" id="TIGR03828">
    <property type="entry name" value="pfkB"/>
    <property type="match status" value="1"/>
</dbReference>
<dbReference type="GO" id="GO:2001059">
    <property type="term" value="P:D-tagatose 6-phosphate catabolic process"/>
    <property type="evidence" value="ECO:0007669"/>
    <property type="project" value="UniProtKB-UniPathway"/>
</dbReference>
<dbReference type="UniPathway" id="UPA00704">
    <property type="reaction ID" value="UER00715"/>
</dbReference>
<evidence type="ECO:0000256" key="2">
    <source>
        <dbReference type="ARBA" id="ARBA00022679"/>
    </source>
</evidence>
<evidence type="ECO:0000256" key="5">
    <source>
        <dbReference type="ARBA" id="ARBA00022840"/>
    </source>
</evidence>
<reference evidence="10 11" key="1">
    <citation type="submission" date="2010-08" db="EMBL/GenBank/DDBJ databases">
        <authorList>
            <person name="Weinstock G."/>
            <person name="Sodergren E."/>
            <person name="Clifton S."/>
            <person name="Fulton L."/>
            <person name="Fulton B."/>
            <person name="Courtney L."/>
            <person name="Fronick C."/>
            <person name="Harrison M."/>
            <person name="Strong C."/>
            <person name="Farmer C."/>
            <person name="Delahaunty K."/>
            <person name="Markovic C."/>
            <person name="Hall O."/>
            <person name="Minx P."/>
            <person name="Tomlinson C."/>
            <person name="Mitreva M."/>
            <person name="Hou S."/>
            <person name="Chen J."/>
            <person name="Wollam A."/>
            <person name="Pepin K.H."/>
            <person name="Johnson M."/>
            <person name="Bhonagiri V."/>
            <person name="Zhang X."/>
            <person name="Suruliraj S."/>
            <person name="Warren W."/>
            <person name="Chinwalla A."/>
            <person name="Mardis E.R."/>
            <person name="Wilson R.K."/>
        </authorList>
    </citation>
    <scope>NUCLEOTIDE SEQUENCE [LARGE SCALE GENOMIC DNA]</scope>
    <source>
        <strain evidence="10 11">F0359</strain>
    </source>
</reference>
<sequence length="306" mass="33204">MYALIYTITFNPSLDYVVHTTDFSTGNINRAEAEAIYPGGKGINVSLVLQALGTRSKALGFVAGFTGREIERLCVNAGVQCDFLYLREGNSRINVKVISHEETALNGMGPLIGQEDINHLKKIIGSLSSDDVLVLAGSIPAGIDNRIYEQLLASVAAKGVKTVVDATGELLRNVLKYKPFLIKPNREELEELFDIKLRTDEDIIFQARKLQEEGAQNVLVSLGGDGAVLIGEDNEIYKVKTPEGTLVNSVGAGDSMVAGFISAYMKYGGNLSEALRWGIAAGSATAFHEWLATGRQIKDMYEAVWL</sequence>
<evidence type="ECO:0000259" key="9">
    <source>
        <dbReference type="Pfam" id="PF00294"/>
    </source>
</evidence>
<comment type="caution">
    <text evidence="10">The sequence shown here is derived from an EMBL/GenBank/DDBJ whole genome shotgun (WGS) entry which is preliminary data.</text>
</comment>
<keyword evidence="3 7" id="KW-0547">Nucleotide-binding</keyword>
<keyword evidence="2 7" id="KW-0808">Transferase</keyword>
<comment type="pathway">
    <text evidence="7">Carbohydrate metabolism; D-tagatose 6-phosphate degradation; D-glyceraldehyde 3-phosphate and glycerone phosphate from D-tagatose 6-phosphate: step 1/2.</text>
</comment>
<dbReference type="eggNOG" id="COG1105">
    <property type="taxonomic scope" value="Bacteria"/>
</dbReference>
<comment type="function">
    <text evidence="8">Catalyzes the ATP-dependent phosphorylation of fructose-l-phosphate to fructose-l,6-bisphosphate.</text>
</comment>
<dbReference type="GO" id="GO:0044281">
    <property type="term" value="P:small molecule metabolic process"/>
    <property type="evidence" value="ECO:0007669"/>
    <property type="project" value="UniProtKB-ARBA"/>
</dbReference>
<dbReference type="EMBL" id="AECS01000003">
    <property type="protein sequence ID" value="EFQ05036.1"/>
    <property type="molecule type" value="Genomic_DNA"/>
</dbReference>
<dbReference type="HOGENOM" id="CLU_050013_1_0_9"/>
<comment type="catalytic activity">
    <reaction evidence="6 8">
        <text>beta-D-fructose 1-phosphate + ATP = beta-D-fructose 1,6-bisphosphate + ADP + H(+)</text>
        <dbReference type="Rhea" id="RHEA:14213"/>
        <dbReference type="ChEBI" id="CHEBI:15378"/>
        <dbReference type="ChEBI" id="CHEBI:30616"/>
        <dbReference type="ChEBI" id="CHEBI:32966"/>
        <dbReference type="ChEBI" id="CHEBI:138881"/>
        <dbReference type="ChEBI" id="CHEBI:456216"/>
        <dbReference type="EC" id="2.7.1.56"/>
    </reaction>
</comment>
<dbReference type="InterPro" id="IPR022463">
    <property type="entry name" value="1-PFruKinase"/>
</dbReference>
<dbReference type="FunFam" id="3.40.1190.20:FF:000001">
    <property type="entry name" value="Phosphofructokinase"/>
    <property type="match status" value="1"/>
</dbReference>
<dbReference type="PANTHER" id="PTHR46566">
    <property type="entry name" value="1-PHOSPHOFRUCTOKINASE-RELATED"/>
    <property type="match status" value="1"/>
</dbReference>
<comment type="similarity">
    <text evidence="7">Belongs to the carbohydrate kinase PfkB family. LacC subfamily.</text>
</comment>
<dbReference type="GO" id="GO:0005988">
    <property type="term" value="P:lactose metabolic process"/>
    <property type="evidence" value="ECO:0007669"/>
    <property type="project" value="UniProtKB-KW"/>
</dbReference>
<keyword evidence="5 7" id="KW-0067">ATP-binding</keyword>
<dbReference type="GO" id="GO:0005524">
    <property type="term" value="F:ATP binding"/>
    <property type="evidence" value="ECO:0007669"/>
    <property type="project" value="UniProtKB-UniRule"/>
</dbReference>
<dbReference type="Pfam" id="PF00294">
    <property type="entry name" value="PfkB"/>
    <property type="match status" value="1"/>
</dbReference>
<evidence type="ECO:0000256" key="3">
    <source>
        <dbReference type="ARBA" id="ARBA00022741"/>
    </source>
</evidence>
<evidence type="ECO:0000256" key="6">
    <source>
        <dbReference type="ARBA" id="ARBA00047745"/>
    </source>
</evidence>
<comment type="catalytic activity">
    <reaction evidence="7">
        <text>D-tagatofuranose 6-phosphate + ATP = D-tagatofuranose 1,6-bisphosphate + ADP + H(+)</text>
        <dbReference type="Rhea" id="RHEA:12420"/>
        <dbReference type="ChEBI" id="CHEBI:15378"/>
        <dbReference type="ChEBI" id="CHEBI:30616"/>
        <dbReference type="ChEBI" id="CHEBI:58694"/>
        <dbReference type="ChEBI" id="CHEBI:58695"/>
        <dbReference type="ChEBI" id="CHEBI:456216"/>
        <dbReference type="EC" id="2.7.1.144"/>
    </reaction>
</comment>
<dbReference type="GO" id="GO:0005829">
    <property type="term" value="C:cytosol"/>
    <property type="evidence" value="ECO:0007669"/>
    <property type="project" value="TreeGrafter"/>
</dbReference>
<name>E2Z9L0_9FIRM</name>
<comment type="similarity">
    <text evidence="1">Belongs to the carbohydrate kinase pfkB family.</text>
</comment>
<accession>E2Z9L0</accession>
<evidence type="ECO:0000256" key="4">
    <source>
        <dbReference type="ARBA" id="ARBA00022777"/>
    </source>
</evidence>
<dbReference type="EC" id="2.7.1.144" evidence="7"/>
<dbReference type="CDD" id="cd01164">
    <property type="entry name" value="FruK_PfkB_like"/>
    <property type="match status" value="1"/>
</dbReference>
<dbReference type="GO" id="GO:0016052">
    <property type="term" value="P:carbohydrate catabolic process"/>
    <property type="evidence" value="ECO:0007669"/>
    <property type="project" value="UniProtKB-ARBA"/>
</dbReference>
<dbReference type="InterPro" id="IPR011611">
    <property type="entry name" value="PfkB_dom"/>
</dbReference>
<dbReference type="NCBIfam" id="TIGR03168">
    <property type="entry name" value="1-PFK"/>
    <property type="match status" value="1"/>
</dbReference>